<evidence type="ECO:0000256" key="2">
    <source>
        <dbReference type="ARBA" id="ARBA00004245"/>
    </source>
</evidence>
<evidence type="ECO:0000256" key="12">
    <source>
        <dbReference type="ARBA" id="ARBA00023212"/>
    </source>
</evidence>
<dbReference type="GO" id="GO:0005856">
    <property type="term" value="C:cytoskeleton"/>
    <property type="evidence" value="ECO:0007669"/>
    <property type="project" value="UniProtKB-SubCell"/>
</dbReference>
<evidence type="ECO:0000256" key="1">
    <source>
        <dbReference type="ARBA" id="ARBA00004180"/>
    </source>
</evidence>
<dbReference type="EMBL" id="VEVO01000002">
    <property type="protein sequence ID" value="KAF0044978.1"/>
    <property type="molecule type" value="Genomic_DNA"/>
</dbReference>
<dbReference type="Pfam" id="PF16474">
    <property type="entry name" value="KIND"/>
    <property type="match status" value="1"/>
</dbReference>
<evidence type="ECO:0000256" key="8">
    <source>
        <dbReference type="ARBA" id="ARBA00022737"/>
    </source>
</evidence>
<dbReference type="GO" id="GO:0051295">
    <property type="term" value="P:establishment of meiotic spindle localization"/>
    <property type="evidence" value="ECO:0007669"/>
    <property type="project" value="TreeGrafter"/>
</dbReference>
<dbReference type="GO" id="GO:0008017">
    <property type="term" value="F:microtubule binding"/>
    <property type="evidence" value="ECO:0007669"/>
    <property type="project" value="TreeGrafter"/>
</dbReference>
<dbReference type="PANTHER" id="PTHR21345">
    <property type="entry name" value="SPIRE"/>
    <property type="match status" value="1"/>
</dbReference>
<dbReference type="GO" id="GO:0030659">
    <property type="term" value="C:cytoplasmic vesicle membrane"/>
    <property type="evidence" value="ECO:0007669"/>
    <property type="project" value="UniProtKB-SubCell"/>
</dbReference>
<dbReference type="GO" id="GO:0048193">
    <property type="term" value="P:Golgi vesicle transport"/>
    <property type="evidence" value="ECO:0007669"/>
    <property type="project" value="TreeGrafter"/>
</dbReference>
<name>A0A6A4TKH5_SCOMX</name>
<evidence type="ECO:0000256" key="13">
    <source>
        <dbReference type="ARBA" id="ARBA00023329"/>
    </source>
</evidence>
<keyword evidence="9" id="KW-0653">Protein transport</keyword>
<comment type="subcellular location">
    <subcellularLocation>
        <location evidence="3">Cell membrane</location>
        <topology evidence="3">Peripheral membrane protein</topology>
        <orientation evidence="3">Cytoplasmic side</orientation>
    </subcellularLocation>
    <subcellularLocation>
        <location evidence="2">Cytoplasm</location>
        <location evidence="2">Cytoskeleton</location>
    </subcellularLocation>
    <subcellularLocation>
        <location evidence="1">Cytoplasmic vesicle membrane</location>
        <topology evidence="1">Peripheral membrane protein</topology>
        <orientation evidence="1">Cytoplasmic side</orientation>
    </subcellularLocation>
</comment>
<keyword evidence="6" id="KW-1003">Cell membrane</keyword>
<keyword evidence="8" id="KW-0677">Repeat</keyword>
<evidence type="ECO:0000256" key="3">
    <source>
        <dbReference type="ARBA" id="ARBA00004413"/>
    </source>
</evidence>
<gene>
    <name evidence="17" type="ORF">F2P81_001507</name>
</gene>
<keyword evidence="10 15" id="KW-0472">Membrane</keyword>
<keyword evidence="15" id="KW-0812">Transmembrane</keyword>
<evidence type="ECO:0000313" key="17">
    <source>
        <dbReference type="EMBL" id="KAF0044978.1"/>
    </source>
</evidence>
<dbReference type="GO" id="GO:0015031">
    <property type="term" value="P:protein transport"/>
    <property type="evidence" value="ECO:0007669"/>
    <property type="project" value="UniProtKB-KW"/>
</dbReference>
<dbReference type="GO" id="GO:0003779">
    <property type="term" value="F:actin binding"/>
    <property type="evidence" value="ECO:0007669"/>
    <property type="project" value="UniProtKB-KW"/>
</dbReference>
<dbReference type="PROSITE" id="PS51377">
    <property type="entry name" value="KIND"/>
    <property type="match status" value="1"/>
</dbReference>
<dbReference type="InterPro" id="IPR029901">
    <property type="entry name" value="Spire"/>
</dbReference>
<dbReference type="GO" id="GO:0051639">
    <property type="term" value="P:actin filament network formation"/>
    <property type="evidence" value="ECO:0007669"/>
    <property type="project" value="TreeGrafter"/>
</dbReference>
<evidence type="ECO:0000313" key="18">
    <source>
        <dbReference type="Proteomes" id="UP000438429"/>
    </source>
</evidence>
<keyword evidence="7" id="KW-0963">Cytoplasm</keyword>
<dbReference type="GO" id="GO:0030041">
    <property type="term" value="P:actin filament polymerization"/>
    <property type="evidence" value="ECO:0007669"/>
    <property type="project" value="TreeGrafter"/>
</dbReference>
<protein>
    <recommendedName>
        <fullName evidence="16">KIND domain-containing protein</fullName>
    </recommendedName>
</protein>
<feature type="compositionally biased region" description="Low complexity" evidence="14">
    <location>
        <begin position="50"/>
        <end position="71"/>
    </location>
</feature>
<comment type="caution">
    <text evidence="17">The sequence shown here is derived from an EMBL/GenBank/DDBJ whole genome shotgun (WGS) entry which is preliminary data.</text>
</comment>
<keyword evidence="12" id="KW-0206">Cytoskeleton</keyword>
<comment type="similarity">
    <text evidence="4">Belongs to the spire family.</text>
</comment>
<feature type="transmembrane region" description="Helical" evidence="15">
    <location>
        <begin position="92"/>
        <end position="118"/>
    </location>
</feature>
<accession>A0A6A4TKH5</accession>
<dbReference type="Gene3D" id="1.10.510.10">
    <property type="entry name" value="Transferase(Phosphotransferase) domain 1"/>
    <property type="match status" value="1"/>
</dbReference>
<evidence type="ECO:0000256" key="10">
    <source>
        <dbReference type="ARBA" id="ARBA00023136"/>
    </source>
</evidence>
<evidence type="ECO:0000256" key="15">
    <source>
        <dbReference type="SAM" id="Phobius"/>
    </source>
</evidence>
<dbReference type="AlphaFoldDB" id="A0A6A4TKH5"/>
<sequence length="135" mass="14496">MTSAEDAAAEGLSLEEILRLYSQPINEEQAWAVCYQCSRTLARGHRGRRSSAAAGASSASSASSAPRRISGPGDINSALAQQQRNAEMEAKLFDVAIAGDNLLDVFILSSSFFFFFFLSPDPFFFSPIPSFCSAA</sequence>
<dbReference type="PANTHER" id="PTHR21345:SF8">
    <property type="entry name" value="PROTEIN SPIRE HOMOLOG 1"/>
    <property type="match status" value="1"/>
</dbReference>
<evidence type="ECO:0000256" key="11">
    <source>
        <dbReference type="ARBA" id="ARBA00023203"/>
    </source>
</evidence>
<reference evidence="17 18" key="1">
    <citation type="submission" date="2019-06" db="EMBL/GenBank/DDBJ databases">
        <title>Draft genomes of female and male turbot (Scophthalmus maximus).</title>
        <authorList>
            <person name="Xu H."/>
            <person name="Xu X.-W."/>
            <person name="Shao C."/>
            <person name="Chen S."/>
        </authorList>
    </citation>
    <scope>NUCLEOTIDE SEQUENCE [LARGE SCALE GENOMIC DNA]</scope>
    <source>
        <strain evidence="17">Ysfricsl-2016a</strain>
        <tissue evidence="17">Blood</tissue>
    </source>
</reference>
<organism evidence="17 18">
    <name type="scientific">Scophthalmus maximus</name>
    <name type="common">Turbot</name>
    <name type="synonym">Psetta maxima</name>
    <dbReference type="NCBI Taxonomy" id="52904"/>
    <lineage>
        <taxon>Eukaryota</taxon>
        <taxon>Metazoa</taxon>
        <taxon>Chordata</taxon>
        <taxon>Craniata</taxon>
        <taxon>Vertebrata</taxon>
        <taxon>Euteleostomi</taxon>
        <taxon>Actinopterygii</taxon>
        <taxon>Neopterygii</taxon>
        <taxon>Teleostei</taxon>
        <taxon>Neoteleostei</taxon>
        <taxon>Acanthomorphata</taxon>
        <taxon>Carangaria</taxon>
        <taxon>Pleuronectiformes</taxon>
        <taxon>Pleuronectoidei</taxon>
        <taxon>Scophthalmidae</taxon>
        <taxon>Scophthalmus</taxon>
    </lineage>
</organism>
<proteinExistence type="inferred from homology"/>
<evidence type="ECO:0000256" key="5">
    <source>
        <dbReference type="ARBA" id="ARBA00022448"/>
    </source>
</evidence>
<dbReference type="GO" id="GO:0040038">
    <property type="term" value="P:polar body extrusion after meiotic divisions"/>
    <property type="evidence" value="ECO:0007669"/>
    <property type="project" value="TreeGrafter"/>
</dbReference>
<dbReference type="GO" id="GO:0005938">
    <property type="term" value="C:cell cortex"/>
    <property type="evidence" value="ECO:0007669"/>
    <property type="project" value="TreeGrafter"/>
</dbReference>
<keyword evidence="11" id="KW-0009">Actin-binding</keyword>
<dbReference type="Proteomes" id="UP000438429">
    <property type="component" value="Unassembled WGS sequence"/>
</dbReference>
<dbReference type="GO" id="GO:0045010">
    <property type="term" value="P:actin nucleation"/>
    <property type="evidence" value="ECO:0007669"/>
    <property type="project" value="InterPro"/>
</dbReference>
<dbReference type="InterPro" id="IPR011019">
    <property type="entry name" value="KIND_dom"/>
</dbReference>
<dbReference type="GO" id="GO:0005886">
    <property type="term" value="C:plasma membrane"/>
    <property type="evidence" value="ECO:0007669"/>
    <property type="project" value="UniProtKB-SubCell"/>
</dbReference>
<keyword evidence="15" id="KW-1133">Transmembrane helix</keyword>
<keyword evidence="5" id="KW-0813">Transport</keyword>
<evidence type="ECO:0000256" key="9">
    <source>
        <dbReference type="ARBA" id="ARBA00022927"/>
    </source>
</evidence>
<keyword evidence="13" id="KW-0968">Cytoplasmic vesicle</keyword>
<feature type="domain" description="KIND" evidence="16">
    <location>
        <begin position="12"/>
        <end position="135"/>
    </location>
</feature>
<evidence type="ECO:0000256" key="14">
    <source>
        <dbReference type="SAM" id="MobiDB-lite"/>
    </source>
</evidence>
<evidence type="ECO:0000256" key="7">
    <source>
        <dbReference type="ARBA" id="ARBA00022490"/>
    </source>
</evidence>
<evidence type="ECO:0000256" key="4">
    <source>
        <dbReference type="ARBA" id="ARBA00010956"/>
    </source>
</evidence>
<evidence type="ECO:0000256" key="6">
    <source>
        <dbReference type="ARBA" id="ARBA00022475"/>
    </source>
</evidence>
<evidence type="ECO:0000259" key="16">
    <source>
        <dbReference type="PROSITE" id="PS51377"/>
    </source>
</evidence>
<dbReference type="GO" id="GO:0036089">
    <property type="term" value="P:cleavage furrow formation"/>
    <property type="evidence" value="ECO:0007669"/>
    <property type="project" value="TreeGrafter"/>
</dbReference>
<feature type="region of interest" description="Disordered" evidence="14">
    <location>
        <begin position="45"/>
        <end position="82"/>
    </location>
</feature>